<dbReference type="PROSITE" id="PS50937">
    <property type="entry name" value="HTH_MERR_2"/>
    <property type="match status" value="1"/>
</dbReference>
<dbReference type="SUPFAM" id="SSF46955">
    <property type="entry name" value="Putative DNA-binding domain"/>
    <property type="match status" value="1"/>
</dbReference>
<dbReference type="Gene3D" id="3.20.80.10">
    <property type="entry name" value="Regulatory factor, effector binding domain"/>
    <property type="match status" value="1"/>
</dbReference>
<keyword evidence="2" id="KW-0805">Transcription regulation</keyword>
<keyword evidence="3" id="KW-0238">DNA-binding</keyword>
<name>A0A4Q5GGW7_9FIRM</name>
<dbReference type="SUPFAM" id="SSF55136">
    <property type="entry name" value="Probable bacterial effector-binding domain"/>
    <property type="match status" value="1"/>
</dbReference>
<keyword evidence="4" id="KW-0804">Transcription</keyword>
<dbReference type="RefSeq" id="WP_129795704.1">
    <property type="nucleotide sequence ID" value="NZ_RCXQ01000004.1"/>
</dbReference>
<feature type="domain" description="HTH merR-type" evidence="5">
    <location>
        <begin position="6"/>
        <end position="76"/>
    </location>
</feature>
<evidence type="ECO:0000256" key="3">
    <source>
        <dbReference type="ARBA" id="ARBA00023125"/>
    </source>
</evidence>
<accession>A0A4Q5GGW7</accession>
<dbReference type="InterPro" id="IPR029442">
    <property type="entry name" value="GyrI-like"/>
</dbReference>
<dbReference type="PANTHER" id="PTHR30204:SF69">
    <property type="entry name" value="MERR-FAMILY TRANSCRIPTIONAL REGULATOR"/>
    <property type="match status" value="1"/>
</dbReference>
<evidence type="ECO:0000313" key="7">
    <source>
        <dbReference type="Proteomes" id="UP000293506"/>
    </source>
</evidence>
<dbReference type="GO" id="GO:0003677">
    <property type="term" value="F:DNA binding"/>
    <property type="evidence" value="ECO:0007669"/>
    <property type="project" value="UniProtKB-KW"/>
</dbReference>
<dbReference type="InterPro" id="IPR009061">
    <property type="entry name" value="DNA-bd_dom_put_sf"/>
</dbReference>
<dbReference type="Gene3D" id="1.10.1660.10">
    <property type="match status" value="1"/>
</dbReference>
<dbReference type="Proteomes" id="UP000293506">
    <property type="component" value="Unassembled WGS sequence"/>
</dbReference>
<organism evidence="6 7">
    <name type="scientific">Blautia obeum</name>
    <dbReference type="NCBI Taxonomy" id="40520"/>
    <lineage>
        <taxon>Bacteria</taxon>
        <taxon>Bacillati</taxon>
        <taxon>Bacillota</taxon>
        <taxon>Clostridia</taxon>
        <taxon>Lachnospirales</taxon>
        <taxon>Lachnospiraceae</taxon>
        <taxon>Blautia</taxon>
    </lineage>
</organism>
<evidence type="ECO:0000256" key="4">
    <source>
        <dbReference type="ARBA" id="ARBA00023163"/>
    </source>
</evidence>
<dbReference type="InterPro" id="IPR011256">
    <property type="entry name" value="Reg_factor_effector_dom_sf"/>
</dbReference>
<protein>
    <submittedName>
        <fullName evidence="6">MerR family transcriptional regulator</fullName>
    </submittedName>
</protein>
<dbReference type="AlphaFoldDB" id="A0A4Q5GGW7"/>
<evidence type="ECO:0000313" key="6">
    <source>
        <dbReference type="EMBL" id="RYT67446.1"/>
    </source>
</evidence>
<dbReference type="InterPro" id="IPR047057">
    <property type="entry name" value="MerR_fam"/>
</dbReference>
<evidence type="ECO:0000256" key="2">
    <source>
        <dbReference type="ARBA" id="ARBA00023015"/>
    </source>
</evidence>
<dbReference type="Pfam" id="PF13411">
    <property type="entry name" value="MerR_1"/>
    <property type="match status" value="1"/>
</dbReference>
<dbReference type="EMBL" id="RCXQ01000004">
    <property type="protein sequence ID" value="RYT67446.1"/>
    <property type="molecule type" value="Genomic_DNA"/>
</dbReference>
<sequence length="310" mass="36637">MGNKEYLNVNELATLFGLKVQTLHYYDKIGILKPSYRDPNNGYRKYRFDQTYKLASIRYMRKLGYSIEAVRDFQDTKDPDEALQRLKERSAAIHEQWEEMMRIDHAILRKIQFIEDSKDEIDYEGFRILEYPERKYISIGTETEIYAGESFYFYPTLVFYKGTKKEFGALLTDEVSKDEIDYEGFRILEYPERKYISIGTETEIYAGESFYFYPTLVFYKGTKKEFGALLTDEVPEENVDIHTIPAGTYVVGYHKGAYEQIQDSFKRIREWGQNLDLEDGILAVNIIDQFVEQNNENYATRIEVRITDTH</sequence>
<reference evidence="6 7" key="1">
    <citation type="journal article" date="2019" name="Science, e1252229">
        <title>Invertible promoters mediate bacterial phase variation, antibiotic resistance, and host adaptation in the gut.</title>
        <authorList>
            <person name="Jiang X."/>
            <person name="Hall A.B."/>
            <person name="Arthur T.D."/>
            <person name="Plichta D.R."/>
            <person name="Covington C.T."/>
            <person name="Poyet M."/>
            <person name="Crothers J."/>
            <person name="Moses P.L."/>
            <person name="Tolonen A.C."/>
            <person name="Vlamakis H."/>
            <person name="Alm E.J."/>
            <person name="Xavier R.J."/>
        </authorList>
    </citation>
    <scope>NUCLEOTIDE SEQUENCE [LARGE SCALE GENOMIC DNA]</scope>
    <source>
        <strain evidence="7">af_0058</strain>
    </source>
</reference>
<keyword evidence="1" id="KW-0678">Repressor</keyword>
<comment type="caution">
    <text evidence="6">The sequence shown here is derived from an EMBL/GenBank/DDBJ whole genome shotgun (WGS) entry which is preliminary data.</text>
</comment>
<gene>
    <name evidence="6" type="ORF">EAI82_05860</name>
</gene>
<dbReference type="InterPro" id="IPR000551">
    <property type="entry name" value="MerR-type_HTH_dom"/>
</dbReference>
<dbReference type="SMART" id="SM00422">
    <property type="entry name" value="HTH_MERR"/>
    <property type="match status" value="1"/>
</dbReference>
<dbReference type="GO" id="GO:0003700">
    <property type="term" value="F:DNA-binding transcription factor activity"/>
    <property type="evidence" value="ECO:0007669"/>
    <property type="project" value="InterPro"/>
</dbReference>
<evidence type="ECO:0000256" key="1">
    <source>
        <dbReference type="ARBA" id="ARBA00022491"/>
    </source>
</evidence>
<dbReference type="PANTHER" id="PTHR30204">
    <property type="entry name" value="REDOX-CYCLING DRUG-SENSING TRANSCRIPTIONAL ACTIVATOR SOXR"/>
    <property type="match status" value="1"/>
</dbReference>
<evidence type="ECO:0000259" key="5">
    <source>
        <dbReference type="PROSITE" id="PS50937"/>
    </source>
</evidence>
<dbReference type="Pfam" id="PF06445">
    <property type="entry name" value="GyrI-like"/>
    <property type="match status" value="1"/>
</dbReference>
<proteinExistence type="predicted"/>